<name>A0A3N4PNY3_9BACT</name>
<dbReference type="Gene3D" id="3.40.50.1820">
    <property type="entry name" value="alpha/beta hydrolase"/>
    <property type="match status" value="1"/>
</dbReference>
<evidence type="ECO:0000313" key="3">
    <source>
        <dbReference type="EMBL" id="RPE08369.1"/>
    </source>
</evidence>
<gene>
    <name evidence="3" type="ORF">EGT74_15060</name>
</gene>
<evidence type="ECO:0000259" key="2">
    <source>
        <dbReference type="Pfam" id="PF00326"/>
    </source>
</evidence>
<dbReference type="RefSeq" id="WP_123847372.1">
    <property type="nucleotide sequence ID" value="NZ_RPDH01000002.1"/>
</dbReference>
<evidence type="ECO:0000256" key="1">
    <source>
        <dbReference type="SAM" id="SignalP"/>
    </source>
</evidence>
<keyword evidence="1" id="KW-0732">Signal</keyword>
<keyword evidence="4" id="KW-1185">Reference proteome</keyword>
<sequence>MKHFTTALLLLAAQGTMAQSKAKAAKQAAPVTLAPFQRIEVKTTPWHKRPAVIYLPEAAKGERLPLILCMHGKSIAGDDVSKVFRQGVTRQVHEGKKIEAVNPKDGKRYKFIILAPLSDSWGLSPDQVNNVLDDVLKRYPIDSTRIYITGYSAGGWAVAMAVTDARLSKRLAAAVNMSPAAIEEPNMSSFRNTAKANLPTWYFAGAQESFFYDRTKMYIDSTNKYKRGLTRLSVGDHAHCCWEKYFNPAFRENGTSIYEWMLQYKR</sequence>
<proteinExistence type="predicted"/>
<feature type="chain" id="PRO_5018338603" description="Peptidase S9 prolyl oligopeptidase catalytic domain-containing protein" evidence="1">
    <location>
        <begin position="19"/>
        <end position="266"/>
    </location>
</feature>
<dbReference type="GO" id="GO:0006508">
    <property type="term" value="P:proteolysis"/>
    <property type="evidence" value="ECO:0007669"/>
    <property type="project" value="InterPro"/>
</dbReference>
<dbReference type="AlphaFoldDB" id="A0A3N4PNY3"/>
<feature type="domain" description="Peptidase S9 prolyl oligopeptidase catalytic" evidence="2">
    <location>
        <begin position="127"/>
        <end position="174"/>
    </location>
</feature>
<evidence type="ECO:0000313" key="4">
    <source>
        <dbReference type="Proteomes" id="UP000278351"/>
    </source>
</evidence>
<protein>
    <recommendedName>
        <fullName evidence="2">Peptidase S9 prolyl oligopeptidase catalytic domain-containing protein</fullName>
    </recommendedName>
</protein>
<feature type="signal peptide" evidence="1">
    <location>
        <begin position="1"/>
        <end position="18"/>
    </location>
</feature>
<dbReference type="InterPro" id="IPR001375">
    <property type="entry name" value="Peptidase_S9_cat"/>
</dbReference>
<dbReference type="Proteomes" id="UP000278351">
    <property type="component" value="Unassembled WGS sequence"/>
</dbReference>
<dbReference type="Pfam" id="PF00326">
    <property type="entry name" value="Peptidase_S9"/>
    <property type="match status" value="1"/>
</dbReference>
<dbReference type="GO" id="GO:0008236">
    <property type="term" value="F:serine-type peptidase activity"/>
    <property type="evidence" value="ECO:0007669"/>
    <property type="project" value="InterPro"/>
</dbReference>
<dbReference type="EMBL" id="RPDH01000002">
    <property type="protein sequence ID" value="RPE08369.1"/>
    <property type="molecule type" value="Genomic_DNA"/>
</dbReference>
<reference evidence="3 4" key="1">
    <citation type="submission" date="2018-11" db="EMBL/GenBank/DDBJ databases">
        <title>Chitinophaga lutea sp.nov., isolate from arsenic contaminated soil.</title>
        <authorList>
            <person name="Zong Y."/>
        </authorList>
    </citation>
    <scope>NUCLEOTIDE SEQUENCE [LARGE SCALE GENOMIC DNA]</scope>
    <source>
        <strain evidence="3 4">ZY74</strain>
    </source>
</reference>
<dbReference type="InterPro" id="IPR029058">
    <property type="entry name" value="AB_hydrolase_fold"/>
</dbReference>
<dbReference type="SUPFAM" id="SSF53474">
    <property type="entry name" value="alpha/beta-Hydrolases"/>
    <property type="match status" value="1"/>
</dbReference>
<accession>A0A3N4PNY3</accession>
<organism evidence="3 4">
    <name type="scientific">Chitinophaga lutea</name>
    <dbReference type="NCBI Taxonomy" id="2488634"/>
    <lineage>
        <taxon>Bacteria</taxon>
        <taxon>Pseudomonadati</taxon>
        <taxon>Bacteroidota</taxon>
        <taxon>Chitinophagia</taxon>
        <taxon>Chitinophagales</taxon>
        <taxon>Chitinophagaceae</taxon>
        <taxon>Chitinophaga</taxon>
    </lineage>
</organism>
<comment type="caution">
    <text evidence="3">The sequence shown here is derived from an EMBL/GenBank/DDBJ whole genome shotgun (WGS) entry which is preliminary data.</text>
</comment>
<dbReference type="OrthoDB" id="9805640at2"/>